<dbReference type="GO" id="GO:0008270">
    <property type="term" value="F:zinc ion binding"/>
    <property type="evidence" value="ECO:0007669"/>
    <property type="project" value="InterPro"/>
</dbReference>
<dbReference type="RefSeq" id="XP_024732468.1">
    <property type="nucleotide sequence ID" value="XM_024888800.1"/>
</dbReference>
<protein>
    <recommendedName>
        <fullName evidence="3">Zn(2)-C6 fungal-type domain-containing protein</fullName>
    </recommendedName>
</protein>
<feature type="region of interest" description="Disordered" evidence="2">
    <location>
        <begin position="107"/>
        <end position="127"/>
    </location>
</feature>
<proteinExistence type="predicted"/>
<dbReference type="SMART" id="SM00066">
    <property type="entry name" value="GAL4"/>
    <property type="match status" value="1"/>
</dbReference>
<organism evidence="4 5">
    <name type="scientific">Hyaloscypha bicolor E</name>
    <dbReference type="NCBI Taxonomy" id="1095630"/>
    <lineage>
        <taxon>Eukaryota</taxon>
        <taxon>Fungi</taxon>
        <taxon>Dikarya</taxon>
        <taxon>Ascomycota</taxon>
        <taxon>Pezizomycotina</taxon>
        <taxon>Leotiomycetes</taxon>
        <taxon>Helotiales</taxon>
        <taxon>Hyaloscyphaceae</taxon>
        <taxon>Hyaloscypha</taxon>
        <taxon>Hyaloscypha bicolor</taxon>
    </lineage>
</organism>
<feature type="region of interest" description="Disordered" evidence="2">
    <location>
        <begin position="215"/>
        <end position="240"/>
    </location>
</feature>
<dbReference type="CDD" id="cd00067">
    <property type="entry name" value="GAL4"/>
    <property type="match status" value="1"/>
</dbReference>
<dbReference type="InterPro" id="IPR001138">
    <property type="entry name" value="Zn2Cys6_DnaBD"/>
</dbReference>
<dbReference type="AlphaFoldDB" id="A0A2J6SXS4"/>
<keyword evidence="5" id="KW-1185">Reference proteome</keyword>
<dbReference type="Gene3D" id="4.10.240.10">
    <property type="entry name" value="Zn(2)-C6 fungal-type DNA-binding domain"/>
    <property type="match status" value="1"/>
</dbReference>
<keyword evidence="1" id="KW-0539">Nucleus</keyword>
<gene>
    <name evidence="4" type="ORF">K444DRAFT_90669</name>
</gene>
<dbReference type="PROSITE" id="PS50048">
    <property type="entry name" value="ZN2_CY6_FUNGAL_2"/>
    <property type="match status" value="1"/>
</dbReference>
<accession>A0A2J6SXS4</accession>
<sequence length="829" mass="90364">MVLAPQSLARPMIRVRFINPHMGGSLAAVSGCLNAFVAVLATLLLPLFASSLLLPHEYAMEGPRRKFSKPPVKVACLACRASRVRCDGRQECKNCLDRGKECLYTKSKRGGARPHRTTAESAASSSLGDSPILPLDANPFNFEEGLYYPNTFQTDGAGLDIIDGLVGQGVISPDGRFLGMDMGFDMNTISPASQSSNVSKFDDLFGSQALFTDPSSFTPESFDQPATSKGKEPEKSTNTASVSTADMYQAISNLGQPKKPLPGTRHYGSDAAILNAYYIHIHAVFPILPPPVWQIVADNPLSAAESLKSDYRPYSPICLALSAILTLIPLSPGPASASSEAKTARRNQAHHYATSCLNSIDVETELIESMISPQDALQKHFVEHERAQFHPRVPLSLESILALLVLTVYEYAQRGNMTKMRTRAGQALVMALDMGICDEEDESERYAEARRRAWWMTYACVCHGAIVKNAPLKSVAMDLYDSRFQIGYPVVAADPSVFEFFIKAQQAIIVANQFTNDLKACLEDNIPLSEKNIYQWQSELETLFEALCNEADLYSETNPSNLLADADEAVVGKAMRAISRIRLNSARIKIHRYTAFMNIPIFSQKHCDLPTSPVPPKKRESVIGTLDCCDTPLESASASKISPPPNEHISQLDCCSTDIAMNSAPGIPPPQDDAGIGILSCCTPEAPVFSTTSKTPSLDSSSDPSAPFTRSLSTKICRTAALNIVHSFHTLPYPSPLVSPPSPIPLPRAMPVFACCAMQCSYALLMLSHKASRSHEYSDDDIVLQGYKSHLRQALGVVVGSLENYSAAYEALDGMRVQIQQSLDSEMFL</sequence>
<feature type="compositionally biased region" description="Basic residues" evidence="2">
    <location>
        <begin position="107"/>
        <end position="116"/>
    </location>
</feature>
<name>A0A2J6SXS4_9HELO</name>
<dbReference type="PROSITE" id="PS00463">
    <property type="entry name" value="ZN2_CY6_FUNGAL_1"/>
    <property type="match status" value="1"/>
</dbReference>
<dbReference type="Pfam" id="PF00172">
    <property type="entry name" value="Zn_clus"/>
    <property type="match status" value="1"/>
</dbReference>
<dbReference type="Proteomes" id="UP000235371">
    <property type="component" value="Unassembled WGS sequence"/>
</dbReference>
<dbReference type="EMBL" id="KZ613855">
    <property type="protein sequence ID" value="PMD55564.1"/>
    <property type="molecule type" value="Genomic_DNA"/>
</dbReference>
<dbReference type="OrthoDB" id="2123952at2759"/>
<reference evidence="4 5" key="1">
    <citation type="submission" date="2016-04" db="EMBL/GenBank/DDBJ databases">
        <title>A degradative enzymes factory behind the ericoid mycorrhizal symbiosis.</title>
        <authorList>
            <consortium name="DOE Joint Genome Institute"/>
            <person name="Martino E."/>
            <person name="Morin E."/>
            <person name="Grelet G."/>
            <person name="Kuo A."/>
            <person name="Kohler A."/>
            <person name="Daghino S."/>
            <person name="Barry K."/>
            <person name="Choi C."/>
            <person name="Cichocki N."/>
            <person name="Clum A."/>
            <person name="Copeland A."/>
            <person name="Hainaut M."/>
            <person name="Haridas S."/>
            <person name="Labutti K."/>
            <person name="Lindquist E."/>
            <person name="Lipzen A."/>
            <person name="Khouja H.-R."/>
            <person name="Murat C."/>
            <person name="Ohm R."/>
            <person name="Olson A."/>
            <person name="Spatafora J."/>
            <person name="Veneault-Fourrey C."/>
            <person name="Henrissat B."/>
            <person name="Grigoriev I."/>
            <person name="Martin F."/>
            <person name="Perotto S."/>
        </authorList>
    </citation>
    <scope>NUCLEOTIDE SEQUENCE [LARGE SCALE GENOMIC DNA]</scope>
    <source>
        <strain evidence="4 5">E</strain>
    </source>
</reference>
<dbReference type="SUPFAM" id="SSF57701">
    <property type="entry name" value="Zn2/Cys6 DNA-binding domain"/>
    <property type="match status" value="1"/>
</dbReference>
<evidence type="ECO:0000256" key="2">
    <source>
        <dbReference type="SAM" id="MobiDB-lite"/>
    </source>
</evidence>
<dbReference type="PANTHER" id="PTHR47431">
    <property type="entry name" value="ZN(II)2CYS6 TRANSCRIPTION FACTOR (EUROFUNG)-RELATED"/>
    <property type="match status" value="1"/>
</dbReference>
<dbReference type="GO" id="GO:0000981">
    <property type="term" value="F:DNA-binding transcription factor activity, RNA polymerase II-specific"/>
    <property type="evidence" value="ECO:0007669"/>
    <property type="project" value="InterPro"/>
</dbReference>
<dbReference type="InterPro" id="IPR036864">
    <property type="entry name" value="Zn2-C6_fun-type_DNA-bd_sf"/>
</dbReference>
<evidence type="ECO:0000313" key="5">
    <source>
        <dbReference type="Proteomes" id="UP000235371"/>
    </source>
</evidence>
<feature type="domain" description="Zn(2)-C6 fungal-type" evidence="3">
    <location>
        <begin position="75"/>
        <end position="104"/>
    </location>
</feature>
<evidence type="ECO:0000313" key="4">
    <source>
        <dbReference type="EMBL" id="PMD55564.1"/>
    </source>
</evidence>
<feature type="compositionally biased region" description="Polar residues" evidence="2">
    <location>
        <begin position="215"/>
        <end position="227"/>
    </location>
</feature>
<evidence type="ECO:0000256" key="1">
    <source>
        <dbReference type="ARBA" id="ARBA00023242"/>
    </source>
</evidence>
<dbReference type="InParanoid" id="A0A2J6SXS4"/>
<evidence type="ECO:0000259" key="3">
    <source>
        <dbReference type="PROSITE" id="PS50048"/>
    </source>
</evidence>
<dbReference type="PANTHER" id="PTHR47431:SF5">
    <property type="entry name" value="ZN(II)2CYS6 TRANSCRIPTION FACTOR (EUROFUNG)"/>
    <property type="match status" value="1"/>
</dbReference>
<dbReference type="CDD" id="cd12148">
    <property type="entry name" value="fungal_TF_MHR"/>
    <property type="match status" value="1"/>
</dbReference>
<dbReference type="STRING" id="1095630.A0A2J6SXS4"/>
<dbReference type="GeneID" id="36596876"/>